<dbReference type="Proteomes" id="UP000054282">
    <property type="component" value="Unassembled WGS sequence"/>
</dbReference>
<gene>
    <name evidence="1" type="ORF">PFDG_05270</name>
</gene>
<accession>A0A0L7MA33</accession>
<dbReference type="EMBL" id="GG703020">
    <property type="protein sequence ID" value="KOB89717.1"/>
    <property type="molecule type" value="Genomic_DNA"/>
</dbReference>
<dbReference type="AlphaFoldDB" id="A0A0L7MA33"/>
<protein>
    <submittedName>
        <fullName evidence="1">Uncharacterized protein</fullName>
    </submittedName>
</protein>
<name>A0A0L7MA33_PLAF4</name>
<dbReference type="KEGG" id="pfd:PFDG_05270"/>
<sequence>MLITDHVTYLPNISRDYKYDLHGWCVYKITRKQVLKVQDDDDIYINSNRIYYQKGQ</sequence>
<proteinExistence type="predicted"/>
<reference evidence="2" key="1">
    <citation type="submission" date="2006-09" db="EMBL/GenBank/DDBJ databases">
        <title>Annotation of Plasmodium falciparum Dd2.</title>
        <authorList>
            <consortium name="The Broad Institute Genome Sequencing Platform"/>
            <person name="Volkman S.K."/>
            <person name="Neafsey D.E."/>
            <person name="Dash A.P."/>
            <person name="Chitnis C.E."/>
            <person name="Hartl D.L."/>
            <person name="Young S.K."/>
            <person name="Zeng Q."/>
            <person name="Koehrsen M."/>
            <person name="Alvarado L."/>
            <person name="Berlin A."/>
            <person name="Borenstein D."/>
            <person name="Chapman S.B."/>
            <person name="Chen Z."/>
            <person name="Engels R."/>
            <person name="Freedman E."/>
            <person name="Gellesch M."/>
            <person name="Goldberg J."/>
            <person name="Griggs A."/>
            <person name="Gujja S."/>
            <person name="Heilman E.R."/>
            <person name="Heiman D.I."/>
            <person name="Howarth C."/>
            <person name="Jen D."/>
            <person name="Larson L."/>
            <person name="Mehta T."/>
            <person name="Neiman D."/>
            <person name="Park D."/>
            <person name="Pearson M."/>
            <person name="Roberts A."/>
            <person name="Saif S."/>
            <person name="Shea T."/>
            <person name="Shenoy N."/>
            <person name="Sisk P."/>
            <person name="Stolte C."/>
            <person name="Sykes S."/>
            <person name="Walk T."/>
            <person name="White J."/>
            <person name="Yandava C."/>
            <person name="Haas B."/>
            <person name="Henn M.R."/>
            <person name="Nusbaum C."/>
            <person name="Birren B."/>
        </authorList>
    </citation>
    <scope>NUCLEOTIDE SEQUENCE [LARGE SCALE GENOMIC DNA]</scope>
</reference>
<organism evidence="1 2">
    <name type="scientific">Plasmodium falciparum (isolate Dd2)</name>
    <dbReference type="NCBI Taxonomy" id="57267"/>
    <lineage>
        <taxon>Eukaryota</taxon>
        <taxon>Sar</taxon>
        <taxon>Alveolata</taxon>
        <taxon>Apicomplexa</taxon>
        <taxon>Aconoidasida</taxon>
        <taxon>Haemosporida</taxon>
        <taxon>Plasmodiidae</taxon>
        <taxon>Plasmodium</taxon>
        <taxon>Plasmodium (Laverania)</taxon>
    </lineage>
</organism>
<evidence type="ECO:0000313" key="1">
    <source>
        <dbReference type="EMBL" id="KOB89717.1"/>
    </source>
</evidence>
<evidence type="ECO:0000313" key="2">
    <source>
        <dbReference type="Proteomes" id="UP000054282"/>
    </source>
</evidence>
<reference evidence="2" key="2">
    <citation type="submission" date="2006-09" db="EMBL/GenBank/DDBJ databases">
        <title>The genome sequence of Plasmodium falciparum Dd2.</title>
        <authorList>
            <consortium name="The Broad Institute Genome Sequencing Platform"/>
            <person name="Birren B."/>
            <person name="Lander E."/>
            <person name="Galagan J."/>
            <person name="Nusbaum C."/>
            <person name="Devon K."/>
            <person name="Henn M."/>
            <person name="Jaffe D."/>
            <person name="Butler J."/>
            <person name="Alvarez P."/>
            <person name="Gnerre S."/>
            <person name="Grabherr M."/>
            <person name="Kleber M."/>
            <person name="Mauceli E."/>
            <person name="Brockman W."/>
            <person name="MacCallum I.A."/>
            <person name="Rounsley S."/>
            <person name="Young S."/>
            <person name="LaButti K."/>
            <person name="Pushparaj V."/>
            <person name="DeCaprio D."/>
            <person name="Crawford M."/>
            <person name="Koehrsen M."/>
            <person name="Engels R."/>
            <person name="Montgomery P."/>
            <person name="Pearson M."/>
            <person name="Howarth C."/>
            <person name="Larson L."/>
            <person name="Luoma S."/>
            <person name="White J."/>
            <person name="Kodira C."/>
            <person name="Zeng Q."/>
            <person name="O'Leary S."/>
            <person name="Yandava C."/>
            <person name="Alvarado L."/>
            <person name="Wirth D."/>
            <person name="Volkman S."/>
            <person name="Hartl D."/>
        </authorList>
    </citation>
    <scope>NUCLEOTIDE SEQUENCE [LARGE SCALE GENOMIC DNA]</scope>
</reference>